<feature type="signal peptide" evidence="4">
    <location>
        <begin position="1"/>
        <end position="21"/>
    </location>
</feature>
<name>A0A336M0B6_CULSO</name>
<protein>
    <submittedName>
        <fullName evidence="6">CSON006826 protein</fullName>
    </submittedName>
</protein>
<feature type="chain" id="PRO_5036062275" evidence="4">
    <location>
        <begin position="22"/>
        <end position="490"/>
    </location>
</feature>
<keyword evidence="3" id="KW-0677">Repeat</keyword>
<dbReference type="EMBL" id="UFQS01000257">
    <property type="protein sequence ID" value="SSX02072.1"/>
    <property type="molecule type" value="Genomic_DNA"/>
</dbReference>
<dbReference type="EMBL" id="UFQT01000257">
    <property type="protein sequence ID" value="SSX22449.1"/>
    <property type="molecule type" value="Genomic_DNA"/>
</dbReference>
<dbReference type="InterPro" id="IPR050541">
    <property type="entry name" value="LRR_TM_domain-containing"/>
</dbReference>
<dbReference type="InterPro" id="IPR032675">
    <property type="entry name" value="LRR_dom_sf"/>
</dbReference>
<evidence type="ECO:0000256" key="2">
    <source>
        <dbReference type="ARBA" id="ARBA00022729"/>
    </source>
</evidence>
<sequence>MKIEHLLSILIFLQLQNVSFTQSINATNINIIADCIEFEGCQLTNQTILECDNSKAFKNWLRNADSFRIKEVQNVTVQNWYGKTLLPLMLAGLKNLQAFTIASGNLTSIAGDFPHLVFLQKVAITDNQLEKIHSSVFKNLPTLISVDLQRNNFQTISQALIFGKNFTDLYLLGNKWDCTKTMKWLLDSKHANLLSDLQFLKCSDKKYFSRPICTVMEYKKIVKENCRKSELKNCTCHIHYIQREGNLYSPIYAVNCSNRGFYQFPNAVPINTSVLYISHNKISDLRPLVENPIYKHIDDIHLDYNLIESIDLLEDSEYLNNFRLLNLMGNLIQKISVFPLKNAFTKNPNIQSVYLSKNPWICNCKFTPKFQQFLVKYEFVRDAKNITCSNEDGNLLSGMLVLDLKKHNLCQQDTEEILVVDIFMIIFNSGTMIEYLGLPQTSNDTLTNLYEHIIGLSCLRHSSINGPRFVTFDLNSLGSSSVAQCDTRRN</sequence>
<organism evidence="6">
    <name type="scientific">Culicoides sonorensis</name>
    <name type="common">Biting midge</name>
    <dbReference type="NCBI Taxonomy" id="179676"/>
    <lineage>
        <taxon>Eukaryota</taxon>
        <taxon>Metazoa</taxon>
        <taxon>Ecdysozoa</taxon>
        <taxon>Arthropoda</taxon>
        <taxon>Hexapoda</taxon>
        <taxon>Insecta</taxon>
        <taxon>Pterygota</taxon>
        <taxon>Neoptera</taxon>
        <taxon>Endopterygota</taxon>
        <taxon>Diptera</taxon>
        <taxon>Nematocera</taxon>
        <taxon>Chironomoidea</taxon>
        <taxon>Ceratopogonidae</taxon>
        <taxon>Ceratopogoninae</taxon>
        <taxon>Culicoides</taxon>
        <taxon>Monoculicoides</taxon>
    </lineage>
</organism>
<evidence type="ECO:0000256" key="1">
    <source>
        <dbReference type="ARBA" id="ARBA00022614"/>
    </source>
</evidence>
<dbReference type="AlphaFoldDB" id="A0A336M0B6"/>
<dbReference type="GO" id="GO:0005886">
    <property type="term" value="C:plasma membrane"/>
    <property type="evidence" value="ECO:0007669"/>
    <property type="project" value="TreeGrafter"/>
</dbReference>
<dbReference type="SUPFAM" id="SSF52058">
    <property type="entry name" value="L domain-like"/>
    <property type="match status" value="2"/>
</dbReference>
<evidence type="ECO:0000256" key="4">
    <source>
        <dbReference type="SAM" id="SignalP"/>
    </source>
</evidence>
<dbReference type="Gene3D" id="3.80.10.10">
    <property type="entry name" value="Ribonuclease Inhibitor"/>
    <property type="match status" value="2"/>
</dbReference>
<evidence type="ECO:0000256" key="3">
    <source>
        <dbReference type="ARBA" id="ARBA00022737"/>
    </source>
</evidence>
<dbReference type="VEuPathDB" id="VectorBase:CSON006826"/>
<evidence type="ECO:0000313" key="6">
    <source>
        <dbReference type="EMBL" id="SSX22449.1"/>
    </source>
</evidence>
<gene>
    <name evidence="6" type="primary">CSON006826</name>
</gene>
<dbReference type="OMA" id="RSSKEYM"/>
<evidence type="ECO:0000313" key="5">
    <source>
        <dbReference type="EMBL" id="SSX02072.1"/>
    </source>
</evidence>
<reference evidence="5" key="1">
    <citation type="submission" date="2018-04" db="EMBL/GenBank/DDBJ databases">
        <authorList>
            <person name="Go L.Y."/>
            <person name="Mitchell J.A."/>
        </authorList>
    </citation>
    <scope>NUCLEOTIDE SEQUENCE</scope>
    <source>
        <tissue evidence="5">Whole organism</tissue>
    </source>
</reference>
<dbReference type="PANTHER" id="PTHR24369:SF210">
    <property type="entry name" value="CHAOPTIN-RELATED"/>
    <property type="match status" value="1"/>
</dbReference>
<dbReference type="PANTHER" id="PTHR24369">
    <property type="entry name" value="ANTIGEN BSP, PUTATIVE-RELATED"/>
    <property type="match status" value="1"/>
</dbReference>
<dbReference type="Pfam" id="PF13855">
    <property type="entry name" value="LRR_8"/>
    <property type="match status" value="1"/>
</dbReference>
<proteinExistence type="predicted"/>
<reference evidence="6" key="2">
    <citation type="submission" date="2018-07" db="EMBL/GenBank/DDBJ databases">
        <authorList>
            <person name="Quirk P.G."/>
            <person name="Krulwich T.A."/>
        </authorList>
    </citation>
    <scope>NUCLEOTIDE SEQUENCE</scope>
</reference>
<accession>A0A336M0B6</accession>
<dbReference type="InterPro" id="IPR001611">
    <property type="entry name" value="Leu-rich_rpt"/>
</dbReference>
<keyword evidence="2 4" id="KW-0732">Signal</keyword>
<keyword evidence="1" id="KW-0433">Leucine-rich repeat</keyword>